<dbReference type="Proteomes" id="UP000694546">
    <property type="component" value="Chromosome 8"/>
</dbReference>
<dbReference type="PIRSF" id="PIRSF015592">
    <property type="entry name" value="Prld-crbxl_pptds"/>
    <property type="match status" value="1"/>
</dbReference>
<keyword evidence="7" id="KW-1185">Reference proteome</keyword>
<dbReference type="PANTHER" id="PTHR23402">
    <property type="entry name" value="PROTEASE FAMILY C15 PYROGLUTAMYL-PEPTIDASE I-RELATED"/>
    <property type="match status" value="1"/>
</dbReference>
<dbReference type="PRINTS" id="PR00706">
    <property type="entry name" value="PYROGLUPTASE"/>
</dbReference>
<comment type="similarity">
    <text evidence="1">Belongs to the peptidase C15 family.</text>
</comment>
<dbReference type="OMA" id="IRFLTRN"/>
<evidence type="ECO:0000256" key="3">
    <source>
        <dbReference type="ARBA" id="ARBA00022670"/>
    </source>
</evidence>
<dbReference type="AlphaFoldDB" id="A0A8C4YXJ4"/>
<sequence>MPTKKKVIVTGFEPFGGDKVNSSWEAVKELKRLGLGNSVDLHVQEIPVEYRAVKDLLPSLWKQHQPHLVVHVGVSGIATTVTLEQLGNNLGYMRPDNVGYSPECGCCVVGGPETIHSVLDMEVVRQRVKESGLGVAVSTSQDAGRYLCDYSYYTSLYAGQRRCGFVHVPPLEEPYSSKELGLALQAVVTEMLGLLAKAEGTEK</sequence>
<dbReference type="Gene3D" id="3.40.630.20">
    <property type="entry name" value="Peptidase C15, pyroglutamyl peptidase I-like"/>
    <property type="match status" value="1"/>
</dbReference>
<dbReference type="PANTHER" id="PTHR23402:SF1">
    <property type="entry name" value="PYROGLUTAMYL-PEPTIDASE I"/>
    <property type="match status" value="1"/>
</dbReference>
<evidence type="ECO:0000313" key="7">
    <source>
        <dbReference type="Proteomes" id="UP000694546"/>
    </source>
</evidence>
<dbReference type="InterPro" id="IPR036440">
    <property type="entry name" value="Peptidase_C15-like_sf"/>
</dbReference>
<evidence type="ECO:0000256" key="2">
    <source>
        <dbReference type="ARBA" id="ARBA00022490"/>
    </source>
</evidence>
<keyword evidence="2" id="KW-0963">Cytoplasm</keyword>
<evidence type="ECO:0000256" key="1">
    <source>
        <dbReference type="ARBA" id="ARBA00006641"/>
    </source>
</evidence>
<keyword evidence="3" id="KW-0645">Protease</keyword>
<dbReference type="RefSeq" id="XP_030220256.1">
    <property type="nucleotide sequence ID" value="XM_030364396.1"/>
</dbReference>
<dbReference type="CDD" id="cd00501">
    <property type="entry name" value="Peptidase_C15"/>
    <property type="match status" value="1"/>
</dbReference>
<evidence type="ECO:0000313" key="6">
    <source>
        <dbReference type="Ensembl" id="ENSGMOP00000000656.2"/>
    </source>
</evidence>
<evidence type="ECO:0000256" key="4">
    <source>
        <dbReference type="ARBA" id="ARBA00022801"/>
    </source>
</evidence>
<dbReference type="InterPro" id="IPR016125">
    <property type="entry name" value="Peptidase_C15-like"/>
</dbReference>
<gene>
    <name evidence="6" type="primary">LOC115549271</name>
</gene>
<dbReference type="Ensembl" id="ENSGMOT00000000687.2">
    <property type="protein sequence ID" value="ENSGMOP00000000656.2"/>
    <property type="gene ID" value="ENSGMOG00000000668.2"/>
</dbReference>
<accession>A0A8C4YXJ4</accession>
<dbReference type="InterPro" id="IPR000816">
    <property type="entry name" value="Peptidase_C15"/>
</dbReference>
<keyword evidence="4" id="KW-0378">Hydrolase</keyword>
<keyword evidence="5" id="KW-0788">Thiol protease</keyword>
<dbReference type="GeneID" id="115549271"/>
<dbReference type="GeneTree" id="ENSGT00390000015368"/>
<dbReference type="SUPFAM" id="SSF53182">
    <property type="entry name" value="Pyrrolidone carboxyl peptidase (pyroglutamate aminopeptidase)"/>
    <property type="match status" value="1"/>
</dbReference>
<name>A0A8C4YXJ4_GADMO</name>
<reference evidence="6" key="2">
    <citation type="submission" date="2025-09" db="UniProtKB">
        <authorList>
            <consortium name="Ensembl"/>
        </authorList>
    </citation>
    <scope>IDENTIFICATION</scope>
</reference>
<evidence type="ECO:0000256" key="5">
    <source>
        <dbReference type="ARBA" id="ARBA00022807"/>
    </source>
</evidence>
<reference evidence="6" key="1">
    <citation type="submission" date="2025-08" db="UniProtKB">
        <authorList>
            <consortium name="Ensembl"/>
        </authorList>
    </citation>
    <scope>IDENTIFICATION</scope>
</reference>
<dbReference type="GO" id="GO:0016920">
    <property type="term" value="F:pyroglutamyl-peptidase activity"/>
    <property type="evidence" value="ECO:0007669"/>
    <property type="project" value="InterPro"/>
</dbReference>
<dbReference type="OrthoDB" id="407146at2759"/>
<organism evidence="6 7">
    <name type="scientific">Gadus morhua</name>
    <name type="common">Atlantic cod</name>
    <dbReference type="NCBI Taxonomy" id="8049"/>
    <lineage>
        <taxon>Eukaryota</taxon>
        <taxon>Metazoa</taxon>
        <taxon>Chordata</taxon>
        <taxon>Craniata</taxon>
        <taxon>Vertebrata</taxon>
        <taxon>Euteleostomi</taxon>
        <taxon>Actinopterygii</taxon>
        <taxon>Neopterygii</taxon>
        <taxon>Teleostei</taxon>
        <taxon>Neoteleostei</taxon>
        <taxon>Acanthomorphata</taxon>
        <taxon>Zeiogadaria</taxon>
        <taxon>Gadariae</taxon>
        <taxon>Gadiformes</taxon>
        <taxon>Gadoidei</taxon>
        <taxon>Gadidae</taxon>
        <taxon>Gadus</taxon>
    </lineage>
</organism>
<dbReference type="GO" id="GO:0006508">
    <property type="term" value="P:proteolysis"/>
    <property type="evidence" value="ECO:0007669"/>
    <property type="project" value="UniProtKB-KW"/>
</dbReference>
<dbReference type="Pfam" id="PF01470">
    <property type="entry name" value="Peptidase_C15"/>
    <property type="match status" value="1"/>
</dbReference>
<dbReference type="GO" id="GO:0005829">
    <property type="term" value="C:cytosol"/>
    <property type="evidence" value="ECO:0007669"/>
    <property type="project" value="InterPro"/>
</dbReference>
<protein>
    <submittedName>
        <fullName evidence="6">Pyroglutamyl-peptidase 1-like</fullName>
    </submittedName>
</protein>
<proteinExistence type="inferred from homology"/>